<evidence type="ECO:0000313" key="2">
    <source>
        <dbReference type="Proteomes" id="UP000252254"/>
    </source>
</evidence>
<sequence length="161" mass="18716">MNWEQLFQMQRQLDTYIQNNHQLVANELFDRKVLALLVEIGELANETRCFKFWSKKAASEENVILEEYVDGLHFILSLGIDQGLEMDVVTISSIDGDTTSLFLELYQSVQTFRAETNEANYRYLFGVFICLGQALGFSENAIMQAYIDKNEVNFERQDQNY</sequence>
<dbReference type="InterPro" id="IPR014871">
    <property type="entry name" value="dUTPase/dCTP_pyrophosphatase"/>
</dbReference>
<dbReference type="CDD" id="cd11527">
    <property type="entry name" value="NTP-PPase_dUTPase"/>
    <property type="match status" value="1"/>
</dbReference>
<organism evidence="1 2">
    <name type="scientific">Paraliobacillus ryukyuensis</name>
    <dbReference type="NCBI Taxonomy" id="200904"/>
    <lineage>
        <taxon>Bacteria</taxon>
        <taxon>Bacillati</taxon>
        <taxon>Bacillota</taxon>
        <taxon>Bacilli</taxon>
        <taxon>Bacillales</taxon>
        <taxon>Bacillaceae</taxon>
        <taxon>Paraliobacillus</taxon>
    </lineage>
</organism>
<evidence type="ECO:0000313" key="1">
    <source>
        <dbReference type="EMBL" id="RBO99432.1"/>
    </source>
</evidence>
<dbReference type="InterPro" id="IPR016947">
    <property type="entry name" value="UCP030140"/>
</dbReference>
<dbReference type="Gene3D" id="1.10.4010.10">
    <property type="entry name" value="Type II deoxyuridine triphosphatase"/>
    <property type="match status" value="1"/>
</dbReference>
<dbReference type="AlphaFoldDB" id="A0A366EAT7"/>
<keyword evidence="2" id="KW-1185">Reference proteome</keyword>
<dbReference type="PIRSF" id="PIRSF030140">
    <property type="entry name" value="UCP030140"/>
    <property type="match status" value="1"/>
</dbReference>
<dbReference type="EMBL" id="QNRI01000004">
    <property type="protein sequence ID" value="RBO99432.1"/>
    <property type="molecule type" value="Genomic_DNA"/>
</dbReference>
<dbReference type="OrthoDB" id="5506143at2"/>
<dbReference type="Pfam" id="PF08761">
    <property type="entry name" value="dUTPase_2"/>
    <property type="match status" value="1"/>
</dbReference>
<proteinExistence type="predicted"/>
<gene>
    <name evidence="1" type="ORF">DES48_104104</name>
</gene>
<name>A0A366EAT7_9BACI</name>
<dbReference type="STRING" id="200904.GCA_900168775_02294"/>
<dbReference type="SUPFAM" id="SSF101386">
    <property type="entry name" value="all-alpha NTP pyrophosphatases"/>
    <property type="match status" value="1"/>
</dbReference>
<accession>A0A366EAT7</accession>
<comment type="caution">
    <text evidence="1">The sequence shown here is derived from an EMBL/GenBank/DDBJ whole genome shotgun (WGS) entry which is preliminary data.</text>
</comment>
<dbReference type="Proteomes" id="UP000252254">
    <property type="component" value="Unassembled WGS sequence"/>
</dbReference>
<reference evidence="1 2" key="1">
    <citation type="submission" date="2018-06" db="EMBL/GenBank/DDBJ databases">
        <title>Genomic Encyclopedia of Type Strains, Phase IV (KMG-IV): sequencing the most valuable type-strain genomes for metagenomic binning, comparative biology and taxonomic classification.</title>
        <authorList>
            <person name="Goeker M."/>
        </authorList>
    </citation>
    <scope>NUCLEOTIDE SEQUENCE [LARGE SCALE GENOMIC DNA]</scope>
    <source>
        <strain evidence="1 2">DSM 15140</strain>
    </source>
</reference>
<dbReference type="RefSeq" id="WP_113868336.1">
    <property type="nucleotide sequence ID" value="NZ_BAABQN010000003.1"/>
</dbReference>
<protein>
    <submittedName>
        <fullName evidence="1">Dimeric dUTPase (All-alpha-NTP-PPase superfamily)</fullName>
    </submittedName>
</protein>